<dbReference type="GO" id="GO:0016787">
    <property type="term" value="F:hydrolase activity"/>
    <property type="evidence" value="ECO:0007669"/>
    <property type="project" value="UniProtKB-KW"/>
</dbReference>
<dbReference type="PANTHER" id="PTHR43344:SF13">
    <property type="entry name" value="PHOSPHATASE RV3661-RELATED"/>
    <property type="match status" value="1"/>
</dbReference>
<evidence type="ECO:0000313" key="4">
    <source>
        <dbReference type="EMBL" id="GAA3915866.1"/>
    </source>
</evidence>
<dbReference type="NCBIfam" id="TIGR01488">
    <property type="entry name" value="HAD-SF-IB"/>
    <property type="match status" value="1"/>
</dbReference>
<dbReference type="InterPro" id="IPR050582">
    <property type="entry name" value="HAD-like_SerB"/>
</dbReference>
<evidence type="ECO:0000256" key="1">
    <source>
        <dbReference type="ARBA" id="ARBA00022723"/>
    </source>
</evidence>
<sequence>MKWLHNQPNHPAYAFFDVDNTLITIKSMFSFLEYLWSEDPELFQKSEEYRSELNRMIETKQPRENINEFYYSIFQGISVNRINELSHQWYLKARKTPNFFIEPVVDILNRHKDAGHGVILVSGSALPLLLPLAKELNVDGVISAPLEKIEGHYTGRLVSEPSIGQGKAKYIKRLLSDLQQDPSLCYAYGDDVSDIPMLKTVGQAAMINPTKESTEICDVFGWNLIQAA</sequence>
<dbReference type="Pfam" id="PF12710">
    <property type="entry name" value="HAD"/>
    <property type="match status" value="1"/>
</dbReference>
<dbReference type="Gene3D" id="1.20.1440.100">
    <property type="entry name" value="SG protein - dephosphorylation function"/>
    <property type="match status" value="1"/>
</dbReference>
<dbReference type="InterPro" id="IPR023214">
    <property type="entry name" value="HAD_sf"/>
</dbReference>
<organism evidence="4 5">
    <name type="scientific">Litoribacillus peritrichatus</name>
    <dbReference type="NCBI Taxonomy" id="718191"/>
    <lineage>
        <taxon>Bacteria</taxon>
        <taxon>Pseudomonadati</taxon>
        <taxon>Pseudomonadota</taxon>
        <taxon>Gammaproteobacteria</taxon>
        <taxon>Oceanospirillales</taxon>
        <taxon>Oceanospirillaceae</taxon>
        <taxon>Litoribacillus</taxon>
    </lineage>
</organism>
<comment type="caution">
    <text evidence="4">The sequence shown here is derived from an EMBL/GenBank/DDBJ whole genome shotgun (WGS) entry which is preliminary data.</text>
</comment>
<dbReference type="Proteomes" id="UP001501565">
    <property type="component" value="Unassembled WGS sequence"/>
</dbReference>
<proteinExistence type="predicted"/>
<gene>
    <name evidence="4" type="ORF">GCM10022277_08190</name>
</gene>
<dbReference type="EMBL" id="BAABBN010000004">
    <property type="protein sequence ID" value="GAA3915866.1"/>
    <property type="molecule type" value="Genomic_DNA"/>
</dbReference>
<evidence type="ECO:0000256" key="2">
    <source>
        <dbReference type="ARBA" id="ARBA00022801"/>
    </source>
</evidence>
<dbReference type="SUPFAM" id="SSF56784">
    <property type="entry name" value="HAD-like"/>
    <property type="match status" value="1"/>
</dbReference>
<keyword evidence="1" id="KW-0479">Metal-binding</keyword>
<dbReference type="RefSeq" id="WP_344795760.1">
    <property type="nucleotide sequence ID" value="NZ_BAABBN010000004.1"/>
</dbReference>
<dbReference type="InterPro" id="IPR006385">
    <property type="entry name" value="HAD_hydro_SerB1"/>
</dbReference>
<dbReference type="Gene3D" id="3.40.50.1000">
    <property type="entry name" value="HAD superfamily/HAD-like"/>
    <property type="match status" value="1"/>
</dbReference>
<name>A0ABP7M6N0_9GAMM</name>
<evidence type="ECO:0000313" key="5">
    <source>
        <dbReference type="Proteomes" id="UP001501565"/>
    </source>
</evidence>
<protein>
    <submittedName>
        <fullName evidence="4">HAD-IB family hydrolase</fullName>
    </submittedName>
</protein>
<dbReference type="PANTHER" id="PTHR43344">
    <property type="entry name" value="PHOSPHOSERINE PHOSPHATASE"/>
    <property type="match status" value="1"/>
</dbReference>
<keyword evidence="2 4" id="KW-0378">Hydrolase</keyword>
<keyword evidence="3" id="KW-0460">Magnesium</keyword>
<evidence type="ECO:0000256" key="3">
    <source>
        <dbReference type="ARBA" id="ARBA00022842"/>
    </source>
</evidence>
<accession>A0ABP7M6N0</accession>
<dbReference type="NCBIfam" id="TIGR01490">
    <property type="entry name" value="HAD-SF-IB-hyp1"/>
    <property type="match status" value="1"/>
</dbReference>
<dbReference type="InterPro" id="IPR036412">
    <property type="entry name" value="HAD-like_sf"/>
</dbReference>
<reference evidence="5" key="1">
    <citation type="journal article" date="2019" name="Int. J. Syst. Evol. Microbiol.">
        <title>The Global Catalogue of Microorganisms (GCM) 10K type strain sequencing project: providing services to taxonomists for standard genome sequencing and annotation.</title>
        <authorList>
            <consortium name="The Broad Institute Genomics Platform"/>
            <consortium name="The Broad Institute Genome Sequencing Center for Infectious Disease"/>
            <person name="Wu L."/>
            <person name="Ma J."/>
        </authorList>
    </citation>
    <scope>NUCLEOTIDE SEQUENCE [LARGE SCALE GENOMIC DNA]</scope>
    <source>
        <strain evidence="5">JCM 17551</strain>
    </source>
</reference>
<keyword evidence="5" id="KW-1185">Reference proteome</keyword>